<sequence>MEETGMSVLDLLATTIDIARQDYTSELVTRRDHIMQGLYGGIQCLNCTDMGRDQLASTEAPVSDMETQICTMDQGKSKLPGPPEVVLTGNSNQNLSVEATERPKSNSHVTKATETKNSEMSKLQVQKDFSEKIFENTKRRLRENYEIAMCAKRQRSVKMLSINELPKQGNPMPLHKSARAPSRAASRIGGH</sequence>
<protein>
    <submittedName>
        <fullName evidence="2">Uncharacterized protein</fullName>
    </submittedName>
</protein>
<comment type="caution">
    <text evidence="2">The sequence shown here is derived from an EMBL/GenBank/DDBJ whole genome shotgun (WGS) entry which is preliminary data.</text>
</comment>
<keyword evidence="3" id="KW-1185">Reference proteome</keyword>
<gene>
    <name evidence="2" type="ORF">FCM35_KLT11555</name>
</gene>
<name>A0A833VIJ6_9POAL</name>
<dbReference type="OrthoDB" id="550309at2759"/>
<feature type="region of interest" description="Disordered" evidence="1">
    <location>
        <begin position="165"/>
        <end position="191"/>
    </location>
</feature>
<evidence type="ECO:0000256" key="1">
    <source>
        <dbReference type="SAM" id="MobiDB-lite"/>
    </source>
</evidence>
<reference evidence="2" key="1">
    <citation type="submission" date="2020-01" db="EMBL/GenBank/DDBJ databases">
        <title>Genome sequence of Kobresia littledalei, the first chromosome-level genome in the family Cyperaceae.</title>
        <authorList>
            <person name="Qu G."/>
        </authorList>
    </citation>
    <scope>NUCLEOTIDE SEQUENCE</scope>
    <source>
        <strain evidence="2">C.B.Clarke</strain>
        <tissue evidence="2">Leaf</tissue>
    </source>
</reference>
<evidence type="ECO:0000313" key="3">
    <source>
        <dbReference type="Proteomes" id="UP000623129"/>
    </source>
</evidence>
<evidence type="ECO:0000313" key="2">
    <source>
        <dbReference type="EMBL" id="KAF3324088.1"/>
    </source>
</evidence>
<dbReference type="PANTHER" id="PTHR47210">
    <property type="entry name" value="MEDIATOR OF RNA POLYMERASE II TRANSCRIPTION SUBUNIT 26C-RELATED"/>
    <property type="match status" value="1"/>
</dbReference>
<dbReference type="InterPro" id="IPR044790">
    <property type="entry name" value="MD26C-like"/>
</dbReference>
<dbReference type="Proteomes" id="UP000623129">
    <property type="component" value="Unassembled WGS sequence"/>
</dbReference>
<dbReference type="AlphaFoldDB" id="A0A833VIJ6"/>
<feature type="compositionally biased region" description="Low complexity" evidence="1">
    <location>
        <begin position="179"/>
        <end position="191"/>
    </location>
</feature>
<organism evidence="2 3">
    <name type="scientific">Carex littledalei</name>
    <dbReference type="NCBI Taxonomy" id="544730"/>
    <lineage>
        <taxon>Eukaryota</taxon>
        <taxon>Viridiplantae</taxon>
        <taxon>Streptophyta</taxon>
        <taxon>Embryophyta</taxon>
        <taxon>Tracheophyta</taxon>
        <taxon>Spermatophyta</taxon>
        <taxon>Magnoliopsida</taxon>
        <taxon>Liliopsida</taxon>
        <taxon>Poales</taxon>
        <taxon>Cyperaceae</taxon>
        <taxon>Cyperoideae</taxon>
        <taxon>Cariceae</taxon>
        <taxon>Carex</taxon>
        <taxon>Carex subgen. Euthyceras</taxon>
    </lineage>
</organism>
<accession>A0A833VIJ6</accession>
<dbReference type="EMBL" id="SWLB01000022">
    <property type="protein sequence ID" value="KAF3324088.1"/>
    <property type="molecule type" value="Genomic_DNA"/>
</dbReference>
<dbReference type="PANTHER" id="PTHR47210:SF1">
    <property type="entry name" value="MEDIATOR OF RNA POLYMERASE II TRANSCRIPTION SUBUNIT 26C-RELATED"/>
    <property type="match status" value="1"/>
</dbReference>
<proteinExistence type="predicted"/>